<comment type="caution">
    <text evidence="5">The sequence shown here is derived from an EMBL/GenBank/DDBJ whole genome shotgun (WGS) entry which is preliminary data.</text>
</comment>
<dbReference type="InterPro" id="IPR018201">
    <property type="entry name" value="Ketoacyl_synth_AS"/>
</dbReference>
<keyword evidence="2 3" id="KW-0808">Transferase</keyword>
<dbReference type="Pfam" id="PF02801">
    <property type="entry name" value="Ketoacyl-synt_C"/>
    <property type="match status" value="1"/>
</dbReference>
<dbReference type="SUPFAM" id="SSF53901">
    <property type="entry name" value="Thiolase-like"/>
    <property type="match status" value="2"/>
</dbReference>
<dbReference type="GO" id="GO:0006633">
    <property type="term" value="P:fatty acid biosynthetic process"/>
    <property type="evidence" value="ECO:0007669"/>
    <property type="project" value="InterPro"/>
</dbReference>
<dbReference type="InterPro" id="IPR014031">
    <property type="entry name" value="Ketoacyl_synth_C"/>
</dbReference>
<accession>A0A7X6MI14</accession>
<dbReference type="NCBIfam" id="NF005589">
    <property type="entry name" value="PRK07314.1"/>
    <property type="match status" value="1"/>
</dbReference>
<feature type="domain" description="Ketosynthase family 3 (KS3)" evidence="4">
    <location>
        <begin position="15"/>
        <end position="420"/>
    </location>
</feature>
<dbReference type="CDD" id="cd00834">
    <property type="entry name" value="KAS_I_II"/>
    <property type="match status" value="1"/>
</dbReference>
<dbReference type="AlphaFoldDB" id="A0A7X6MI14"/>
<evidence type="ECO:0000313" key="5">
    <source>
        <dbReference type="EMBL" id="NKZ01361.1"/>
    </source>
</evidence>
<sequence length="424" mass="44151">MASERTTASTGTSSPRRVVVTGRGVVSPLGPSWEETWSGLVRGASGIREISAFETSDLPVRIGGELVGFDAAAHLPRPLLRRLDWPMHPLIAAVSMALEEAELKIGPETAPRTAVFAGSIIGSTRLAIASQSRLDEEGYMAVGPTVFPTMGMSVAGEVALHAGAQGPCAEMVAACATGTMCVGEGMRLIQSGRADVVIAGGVDAFTRLEVAAAARARTLSRRNDDPTRASRPFDVSRDGFVMAAGAGVIVLESAEHALRRRAPIRAELVGYGATCDAYQLTAPPEGAPEVERAVRMALDSAGVEPGDVDYVNAHGTATPTNDANELAVLRRVLPENAAAVAVSSTKSMTGHMLAASGAVEAAVVSEVLLSGVIPPTINCDEPEYPDMNLVAHRAQESPVDVAVSNSFGFGGHNAVLVMRRWKPA</sequence>
<dbReference type="SMART" id="SM00825">
    <property type="entry name" value="PKS_KS"/>
    <property type="match status" value="1"/>
</dbReference>
<dbReference type="GO" id="GO:0004315">
    <property type="term" value="F:3-oxoacyl-[acyl-carrier-protein] synthase activity"/>
    <property type="evidence" value="ECO:0007669"/>
    <property type="project" value="InterPro"/>
</dbReference>
<dbReference type="Gene3D" id="3.40.47.10">
    <property type="match status" value="1"/>
</dbReference>
<dbReference type="InterPro" id="IPR020841">
    <property type="entry name" value="PKS_Beta-ketoAc_synthase_dom"/>
</dbReference>
<dbReference type="InterPro" id="IPR000794">
    <property type="entry name" value="Beta-ketoacyl_synthase"/>
</dbReference>
<comment type="similarity">
    <text evidence="1 3">Belongs to the thiolase-like superfamily. Beta-ketoacyl-ACP synthases family.</text>
</comment>
<evidence type="ECO:0000313" key="6">
    <source>
        <dbReference type="Proteomes" id="UP000553209"/>
    </source>
</evidence>
<gene>
    <name evidence="5" type="ORF">HGB44_27350</name>
</gene>
<dbReference type="GO" id="GO:0005829">
    <property type="term" value="C:cytosol"/>
    <property type="evidence" value="ECO:0007669"/>
    <property type="project" value="TreeGrafter"/>
</dbReference>
<dbReference type="EMBL" id="JAAXPG010000035">
    <property type="protein sequence ID" value="NKZ01361.1"/>
    <property type="molecule type" value="Genomic_DNA"/>
</dbReference>
<dbReference type="InterPro" id="IPR014030">
    <property type="entry name" value="Ketoacyl_synth_N"/>
</dbReference>
<dbReference type="PROSITE" id="PS00606">
    <property type="entry name" value="KS3_1"/>
    <property type="match status" value="1"/>
</dbReference>
<dbReference type="InterPro" id="IPR016039">
    <property type="entry name" value="Thiolase-like"/>
</dbReference>
<evidence type="ECO:0000256" key="3">
    <source>
        <dbReference type="RuleBase" id="RU003694"/>
    </source>
</evidence>
<name>A0A7X6MI14_9ACTN</name>
<evidence type="ECO:0000259" key="4">
    <source>
        <dbReference type="PROSITE" id="PS52004"/>
    </source>
</evidence>
<keyword evidence="6" id="KW-1185">Reference proteome</keyword>
<dbReference type="PANTHER" id="PTHR11712">
    <property type="entry name" value="POLYKETIDE SYNTHASE-RELATED"/>
    <property type="match status" value="1"/>
</dbReference>
<evidence type="ECO:0000256" key="1">
    <source>
        <dbReference type="ARBA" id="ARBA00008467"/>
    </source>
</evidence>
<dbReference type="PROSITE" id="PS52004">
    <property type="entry name" value="KS3_2"/>
    <property type="match status" value="1"/>
</dbReference>
<reference evidence="5 6" key="1">
    <citation type="submission" date="2020-04" db="EMBL/GenBank/DDBJ databases">
        <title>MicrobeNet Type strains.</title>
        <authorList>
            <person name="Nicholson A.C."/>
        </authorList>
    </citation>
    <scope>NUCLEOTIDE SEQUENCE [LARGE SCALE GENOMIC DNA]</scope>
    <source>
        <strain evidence="5 6">ATCC 23612</strain>
    </source>
</reference>
<dbReference type="PANTHER" id="PTHR11712:SF336">
    <property type="entry name" value="3-OXOACYL-[ACYL-CARRIER-PROTEIN] SYNTHASE, MITOCHONDRIAL"/>
    <property type="match status" value="1"/>
</dbReference>
<dbReference type="Proteomes" id="UP000553209">
    <property type="component" value="Unassembled WGS sequence"/>
</dbReference>
<proteinExistence type="inferred from homology"/>
<dbReference type="Pfam" id="PF00109">
    <property type="entry name" value="ketoacyl-synt"/>
    <property type="match status" value="1"/>
</dbReference>
<organism evidence="5 6">
    <name type="scientific">Nocardiopsis alborubida</name>
    <dbReference type="NCBI Taxonomy" id="146802"/>
    <lineage>
        <taxon>Bacteria</taxon>
        <taxon>Bacillati</taxon>
        <taxon>Actinomycetota</taxon>
        <taxon>Actinomycetes</taxon>
        <taxon>Streptosporangiales</taxon>
        <taxon>Nocardiopsidaceae</taxon>
        <taxon>Nocardiopsis</taxon>
    </lineage>
</organism>
<protein>
    <submittedName>
        <fullName evidence="5">Beta-ketoacyl-[acyl-carrier-protein] synthase family protein</fullName>
    </submittedName>
</protein>
<evidence type="ECO:0000256" key="2">
    <source>
        <dbReference type="ARBA" id="ARBA00022679"/>
    </source>
</evidence>